<dbReference type="EMBL" id="JAPKFM010000008">
    <property type="protein sequence ID" value="MCX2964408.1"/>
    <property type="molecule type" value="Genomic_DNA"/>
</dbReference>
<dbReference type="PANTHER" id="PTHR43680:SF2">
    <property type="entry name" value="NITRATE REDUCTASE MOLYBDENUM COFACTOR ASSEMBLY CHAPERONE NARJ"/>
    <property type="match status" value="1"/>
</dbReference>
<accession>A0A9X3I472</accession>
<dbReference type="RefSeq" id="WP_235724972.1">
    <property type="nucleotide sequence ID" value="NZ_JAPKFM010000008.1"/>
</dbReference>
<dbReference type="AlphaFoldDB" id="A0A9X3I472"/>
<dbReference type="Pfam" id="PF02613">
    <property type="entry name" value="Nitrate_red_del"/>
    <property type="match status" value="1"/>
</dbReference>
<evidence type="ECO:0000313" key="2">
    <source>
        <dbReference type="EMBL" id="MCX2964408.1"/>
    </source>
</evidence>
<protein>
    <submittedName>
        <fullName evidence="2">Nitrate reductase molybdenum cofactor assembly chaperone</fullName>
    </submittedName>
</protein>
<gene>
    <name evidence="2" type="primary">narJ</name>
    <name evidence="2" type="ORF">OSB52_09930</name>
</gene>
<keyword evidence="1" id="KW-0534">Nitrate assimilation</keyword>
<dbReference type="GO" id="GO:0051082">
    <property type="term" value="F:unfolded protein binding"/>
    <property type="evidence" value="ECO:0007669"/>
    <property type="project" value="InterPro"/>
</dbReference>
<dbReference type="Gene3D" id="1.10.3480.10">
    <property type="entry name" value="TorD-like"/>
    <property type="match status" value="1"/>
</dbReference>
<organism evidence="2 3">
    <name type="scientific">Gordonia aquimaris</name>
    <dbReference type="NCBI Taxonomy" id="2984863"/>
    <lineage>
        <taxon>Bacteria</taxon>
        <taxon>Bacillati</taxon>
        <taxon>Actinomycetota</taxon>
        <taxon>Actinomycetes</taxon>
        <taxon>Mycobacteriales</taxon>
        <taxon>Gordoniaceae</taxon>
        <taxon>Gordonia</taxon>
    </lineage>
</organism>
<dbReference type="InterPro" id="IPR003765">
    <property type="entry name" value="NO3_reductase_chaperone_NarJ"/>
</dbReference>
<evidence type="ECO:0000256" key="1">
    <source>
        <dbReference type="ARBA" id="ARBA00023063"/>
    </source>
</evidence>
<evidence type="ECO:0000313" key="3">
    <source>
        <dbReference type="Proteomes" id="UP001143347"/>
    </source>
</evidence>
<dbReference type="NCBIfam" id="TIGR00684">
    <property type="entry name" value="narJ"/>
    <property type="match status" value="1"/>
</dbReference>
<dbReference type="PANTHER" id="PTHR43680">
    <property type="entry name" value="NITRATE REDUCTASE MOLYBDENUM COFACTOR ASSEMBLY CHAPERONE"/>
    <property type="match status" value="1"/>
</dbReference>
<keyword evidence="3" id="KW-1185">Reference proteome</keyword>
<dbReference type="Proteomes" id="UP001143347">
    <property type="component" value="Unassembled WGS sequence"/>
</dbReference>
<dbReference type="GO" id="GO:0051131">
    <property type="term" value="P:chaperone-mediated protein complex assembly"/>
    <property type="evidence" value="ECO:0007669"/>
    <property type="project" value="InterPro"/>
</dbReference>
<name>A0A9X3I472_9ACTN</name>
<dbReference type="GO" id="GO:0016530">
    <property type="term" value="F:metallochaperone activity"/>
    <property type="evidence" value="ECO:0007669"/>
    <property type="project" value="TreeGrafter"/>
</dbReference>
<sequence>MRWRRSRTADPAVIAQAASVCLSYPDDDTLALVPLLDAALAEQPATDQSVAPLRSFVTHLRDTDPMTLRQHYIEIFDLSRRHTLYLSYWSAGDTRRRGSVLSEFKQRYRDSGLLVDLRGELPDHLPIVLEFTARDRYAGTQLLVEHRRALELLRLALEERQTPYADVIGAVCATLPGVSPTERDAVMAMRDASAPVETVGLAPFDPRLLPLTPTAVGTQPMSRSQANQ</sequence>
<comment type="caution">
    <text evidence="2">The sequence shown here is derived from an EMBL/GenBank/DDBJ whole genome shotgun (WGS) entry which is preliminary data.</text>
</comment>
<proteinExistence type="predicted"/>
<dbReference type="InterPro" id="IPR036411">
    <property type="entry name" value="TorD-like_sf"/>
</dbReference>
<dbReference type="GO" id="GO:0042128">
    <property type="term" value="P:nitrate assimilation"/>
    <property type="evidence" value="ECO:0007669"/>
    <property type="project" value="UniProtKB-KW"/>
</dbReference>
<dbReference type="SUPFAM" id="SSF89155">
    <property type="entry name" value="TorD-like"/>
    <property type="match status" value="1"/>
</dbReference>
<dbReference type="InterPro" id="IPR020945">
    <property type="entry name" value="DMSO/NO3_reduct_chaperone"/>
</dbReference>
<reference evidence="2" key="1">
    <citation type="submission" date="2022-10" db="EMBL/GenBank/DDBJ databases">
        <title>WGS of marine actinomycetes from Thailand.</title>
        <authorList>
            <person name="Thawai C."/>
        </authorList>
    </citation>
    <scope>NUCLEOTIDE SEQUENCE</scope>
    <source>
        <strain evidence="2">SW21</strain>
    </source>
</reference>